<dbReference type="Proteomes" id="UP000276133">
    <property type="component" value="Unassembled WGS sequence"/>
</dbReference>
<feature type="region of interest" description="Disordered" evidence="1">
    <location>
        <begin position="88"/>
        <end position="123"/>
    </location>
</feature>
<sequence>MLKHSCTNKNTCSSNIIIWKSQVKTEPRNKWRNDDQIGFSGNSRGRYFPNTVRYLYSSSEPEQHGGKSFLEPIKTQNPKDVLSSNQRHIFSSDKGTTEIETQGLSLDRKKNNQKSKIKDSKNRPYFKNLI</sequence>
<dbReference type="EMBL" id="REGN01001284">
    <property type="protein sequence ID" value="RNA35810.1"/>
    <property type="molecule type" value="Genomic_DNA"/>
</dbReference>
<proteinExistence type="predicted"/>
<name>A0A3M7SJK5_BRAPC</name>
<protein>
    <submittedName>
        <fullName evidence="2">Uncharacterized protein</fullName>
    </submittedName>
</protein>
<evidence type="ECO:0000313" key="3">
    <source>
        <dbReference type="Proteomes" id="UP000276133"/>
    </source>
</evidence>
<feature type="compositionally biased region" description="Basic and acidic residues" evidence="1">
    <location>
        <begin position="106"/>
        <end position="122"/>
    </location>
</feature>
<evidence type="ECO:0000313" key="2">
    <source>
        <dbReference type="EMBL" id="RNA35810.1"/>
    </source>
</evidence>
<organism evidence="2 3">
    <name type="scientific">Brachionus plicatilis</name>
    <name type="common">Marine rotifer</name>
    <name type="synonym">Brachionus muelleri</name>
    <dbReference type="NCBI Taxonomy" id="10195"/>
    <lineage>
        <taxon>Eukaryota</taxon>
        <taxon>Metazoa</taxon>
        <taxon>Spiralia</taxon>
        <taxon>Gnathifera</taxon>
        <taxon>Rotifera</taxon>
        <taxon>Eurotatoria</taxon>
        <taxon>Monogononta</taxon>
        <taxon>Pseudotrocha</taxon>
        <taxon>Ploima</taxon>
        <taxon>Brachionidae</taxon>
        <taxon>Brachionus</taxon>
    </lineage>
</organism>
<dbReference type="AlphaFoldDB" id="A0A3M7SJK5"/>
<accession>A0A3M7SJK5</accession>
<reference evidence="2 3" key="1">
    <citation type="journal article" date="2018" name="Sci. Rep.">
        <title>Genomic signatures of local adaptation to the degree of environmental predictability in rotifers.</title>
        <authorList>
            <person name="Franch-Gras L."/>
            <person name="Hahn C."/>
            <person name="Garcia-Roger E.M."/>
            <person name="Carmona M.J."/>
            <person name="Serra M."/>
            <person name="Gomez A."/>
        </authorList>
    </citation>
    <scope>NUCLEOTIDE SEQUENCE [LARGE SCALE GENOMIC DNA]</scope>
    <source>
        <strain evidence="2">HYR1</strain>
    </source>
</reference>
<evidence type="ECO:0000256" key="1">
    <source>
        <dbReference type="SAM" id="MobiDB-lite"/>
    </source>
</evidence>
<comment type="caution">
    <text evidence="2">The sequence shown here is derived from an EMBL/GenBank/DDBJ whole genome shotgun (WGS) entry which is preliminary data.</text>
</comment>
<gene>
    <name evidence="2" type="ORF">BpHYR1_001900</name>
</gene>
<keyword evidence="3" id="KW-1185">Reference proteome</keyword>